<dbReference type="STRING" id="7167.A0A182FVU9"/>
<accession>A0A182FVU9</accession>
<feature type="domain" description="DUF7083" evidence="1">
    <location>
        <begin position="62"/>
        <end position="140"/>
    </location>
</feature>
<dbReference type="VEuPathDB" id="VectorBase:AALB20_031342"/>
<keyword evidence="3" id="KW-1185">Reference proteome</keyword>
<proteinExistence type="predicted"/>
<dbReference type="Pfam" id="PF23309">
    <property type="entry name" value="DUF7083"/>
    <property type="match status" value="1"/>
</dbReference>
<name>A0A182FVU9_ANOAL</name>
<dbReference type="AlphaFoldDB" id="A0A182FVU9"/>
<reference evidence="2 3" key="1">
    <citation type="journal article" date="2017" name="G3 (Bethesda)">
        <title>The Physical Genome Mapping of Anopheles albimanus Corrected Scaffold Misassemblies and Identified Interarm Rearrangements in Genus Anopheles.</title>
        <authorList>
            <person name="Artemov G.N."/>
            <person name="Peery A.N."/>
            <person name="Jiang X."/>
            <person name="Tu Z."/>
            <person name="Stegniy V.N."/>
            <person name="Sharakhova M.V."/>
            <person name="Sharakhov I.V."/>
        </authorList>
    </citation>
    <scope>NUCLEOTIDE SEQUENCE [LARGE SCALE GENOMIC DNA]</scope>
    <source>
        <strain evidence="2 3">ALBI9_A</strain>
    </source>
</reference>
<dbReference type="EnsemblMetazoa" id="AALB010684-RA">
    <property type="protein sequence ID" value="AALB010684-PA"/>
    <property type="gene ID" value="AALB010684"/>
</dbReference>
<dbReference type="InterPro" id="IPR055510">
    <property type="entry name" value="DUF7083"/>
</dbReference>
<organism evidence="2 3">
    <name type="scientific">Anopheles albimanus</name>
    <name type="common">New world malaria mosquito</name>
    <dbReference type="NCBI Taxonomy" id="7167"/>
    <lineage>
        <taxon>Eukaryota</taxon>
        <taxon>Metazoa</taxon>
        <taxon>Ecdysozoa</taxon>
        <taxon>Arthropoda</taxon>
        <taxon>Hexapoda</taxon>
        <taxon>Insecta</taxon>
        <taxon>Pterygota</taxon>
        <taxon>Neoptera</taxon>
        <taxon>Endopterygota</taxon>
        <taxon>Diptera</taxon>
        <taxon>Nematocera</taxon>
        <taxon>Culicoidea</taxon>
        <taxon>Culicidae</taxon>
        <taxon>Anophelinae</taxon>
        <taxon>Anopheles</taxon>
    </lineage>
</organism>
<dbReference type="VEuPathDB" id="VectorBase:AALB010684"/>
<evidence type="ECO:0000259" key="1">
    <source>
        <dbReference type="Pfam" id="PF23309"/>
    </source>
</evidence>
<reference evidence="2" key="2">
    <citation type="submission" date="2022-08" db="UniProtKB">
        <authorList>
            <consortium name="EnsemblMetazoa"/>
        </authorList>
    </citation>
    <scope>IDENTIFICATION</scope>
    <source>
        <strain evidence="2">STECLA/ALBI9_A</strain>
    </source>
</reference>
<evidence type="ECO:0000313" key="3">
    <source>
        <dbReference type="Proteomes" id="UP000069272"/>
    </source>
</evidence>
<sequence>MNQSKKTTVKADRKSIAAGESCAELTEMLSKVQIQQEAIAEHLQKIASSAIVQNSYEYQQLKSLAACLPLFEYPSETFDEWYFKYGAIFREETTPLSDRAKVQLLLSRLGRSELKRCLRYESAENLSFRETISILMSSFAKPKSLTTRRLQYLQLEKEKNEDMSSYSLRVEKAFCAAEMEDIRPNELKCLMFVAGLQSPKEAILQRWLIHLIDETVPELPWSRLQDYYYEGSKKQNPPKLQSEA</sequence>
<protein>
    <recommendedName>
        <fullName evidence="1">DUF7083 domain-containing protein</fullName>
    </recommendedName>
</protein>
<dbReference type="Proteomes" id="UP000069272">
    <property type="component" value="Chromosome 3R"/>
</dbReference>
<evidence type="ECO:0000313" key="2">
    <source>
        <dbReference type="EnsemblMetazoa" id="AALB010684-PA"/>
    </source>
</evidence>